<organism evidence="1 3">
    <name type="scientific">Prochlorococcus phage P-SSM2</name>
    <dbReference type="NCBI Taxonomy" id="268746"/>
    <lineage>
        <taxon>Viruses</taxon>
        <taxon>Duplodnaviria</taxon>
        <taxon>Heunggongvirae</taxon>
        <taxon>Uroviricota</taxon>
        <taxon>Caudoviricetes</taxon>
        <taxon>Pantevenvirales</taxon>
        <taxon>Kyanoviridae</taxon>
        <taxon>Salacisavirus</taxon>
        <taxon>Salacisavirus pssm2</taxon>
    </lineage>
</organism>
<sequence length="177" mass="21172">MDLKIFDNFLPYDNFEQLKTNICSINFPWFYQSELNPIGFDDVVAYRNDDDHQWDWYHTHKLYDNDKITSEFFEPVYNMIIPKIREVSEYHSLMRIKVNSYPNTKIINEHDQHSDYQFSSYGGILSLNTCNGFTRLHDGTKVDSIENRFFIFDPSKAHNSSTTTNTKRRVNINFNWI</sequence>
<dbReference type="KEGG" id="vg:3294298"/>
<protein>
    <submittedName>
        <fullName evidence="1">DNA endonuclease V</fullName>
    </submittedName>
</protein>
<dbReference type="Proteomes" id="UP000000991">
    <property type="component" value="Segment"/>
</dbReference>
<dbReference type="Proteomes" id="UP000013923">
    <property type="component" value="Genome"/>
</dbReference>
<gene>
    <name evidence="1" type="primary">denV</name>
    <name evidence="2" type="ORF">PCMG_00326</name>
    <name evidence="1" type="ORF">PSSM2_324</name>
</gene>
<name>Q58M30_BPPRM</name>
<organismHost>
    <name type="scientific">Prochlorococcus</name>
    <dbReference type="NCBI Taxonomy" id="1218"/>
</organismHost>
<keyword evidence="1" id="KW-0378">Hydrolase</keyword>
<dbReference type="GeneID" id="3294298"/>
<evidence type="ECO:0000313" key="4">
    <source>
        <dbReference type="Proteomes" id="UP000013923"/>
    </source>
</evidence>
<reference evidence="1 3" key="3">
    <citation type="journal article" date="2010" name="Environ. Microbiol.">
        <title>Genomic analysis of oceanic cyanobacterial myoviruses compared with T4-like myoviruses from diverse hosts and environments.</title>
        <authorList>
            <person name="Sullivan M.B."/>
            <person name="Huang K.H."/>
            <person name="Ignacio-Espinoza J.C."/>
            <person name="Berlin A.M."/>
            <person name="Kelly L."/>
            <person name="Weigele P.R."/>
            <person name="DeFrancesco A.S."/>
            <person name="Kern S.E."/>
            <person name="Thompson L.R."/>
            <person name="Young S."/>
            <person name="Yandava C."/>
            <person name="Fu R."/>
            <person name="Krastins B."/>
            <person name="Chase M."/>
            <person name="Sarracino D."/>
            <person name="Osburne M.S."/>
            <person name="Henn M.R."/>
            <person name="Chisholm S.W."/>
        </authorList>
    </citation>
    <scope>NUCLEOTIDE SEQUENCE [LARGE SCALE GENOMIC DNA]</scope>
</reference>
<accession>Q58M30</accession>
<dbReference type="RefSeq" id="YP_214556.1">
    <property type="nucleotide sequence ID" value="NC_006883.2"/>
</dbReference>
<evidence type="ECO:0000313" key="2">
    <source>
        <dbReference type="EMBL" id="ACY76201.1"/>
    </source>
</evidence>
<proteinExistence type="predicted"/>
<dbReference type="GO" id="GO:0004519">
    <property type="term" value="F:endonuclease activity"/>
    <property type="evidence" value="ECO:0007669"/>
    <property type="project" value="UniProtKB-KW"/>
</dbReference>
<dbReference type="OrthoDB" id="23935at10239"/>
<keyword evidence="1" id="KW-0540">Nuclease</keyword>
<reference evidence="2 4" key="2">
    <citation type="submission" date="2009-10" db="EMBL/GenBank/DDBJ databases">
        <title>The Genome Sequence of Prochlorococcus phage P-SSM2.</title>
        <authorList>
            <consortium name="The Broad Institute Genome Sequencing Platform"/>
            <person name="Henn M.R."/>
            <person name="Sullivan M.S."/>
            <person name="Osburne M.S."/>
            <person name="Levin J."/>
            <person name="Malboeuf C."/>
            <person name="Casali M."/>
            <person name="Russ C."/>
            <person name="Lennon N."/>
            <person name="Chapman S.B."/>
            <person name="Erlich R."/>
            <person name="Young S.K."/>
            <person name="Koehrsen M."/>
            <person name="Yandava C."/>
            <person name="Zeng Q."/>
            <person name="Alvarado L."/>
            <person name="Anderson S."/>
            <person name="Berlin A."/>
            <person name="Borenstein D."/>
            <person name="Chen Z."/>
            <person name="Engels R."/>
            <person name="Freedman E."/>
            <person name="Gellesch M."/>
            <person name="Goldberg J."/>
            <person name="Green L."/>
            <person name="Griggs A."/>
            <person name="Gujja S."/>
            <person name="Heilman E.R."/>
            <person name="Heiman D."/>
            <person name="Hepburn T."/>
            <person name="Howarth C."/>
            <person name="Jen D."/>
            <person name="Larson L."/>
            <person name="Lewis B."/>
            <person name="Mehta T."/>
            <person name="Park D."/>
            <person name="Pearson M."/>
            <person name="Richards J."/>
            <person name="Rizzolo K."/>
            <person name="Roberts A."/>
            <person name="Ryan E."/>
            <person name="Saif S."/>
            <person name="Shea T."/>
            <person name="Shenoy N."/>
            <person name="Sisk P."/>
            <person name="Stolte C."/>
            <person name="Sykes S."/>
            <person name="Walk T."/>
            <person name="White J."/>
            <person name="Yu Q."/>
            <person name="Coleman M.L."/>
            <person name="Huang K.H."/>
            <person name="Weigele P.R."/>
            <person name="DeFrancesco A.S."/>
            <person name="Kern S.E."/>
            <person name="Thompson L.R."/>
            <person name="Fu R."/>
            <person name="Hombeck B."/>
            <person name="Chisholm S.W."/>
            <person name="Haas B."/>
            <person name="Nusbaum C."/>
            <person name="Birren B."/>
        </authorList>
    </citation>
    <scope>NUCLEOTIDE SEQUENCE [LARGE SCALE GENOMIC DNA]</scope>
    <source>
        <strain evidence="2">P-SSM2</strain>
    </source>
</reference>
<keyword evidence="3" id="KW-1185">Reference proteome</keyword>
<reference evidence="1 3" key="1">
    <citation type="journal article" date="2005" name="PLoS Biol.">
        <title>Three Prochlorococcus cyanophage genomes: signature features and ecological interpretations.</title>
        <authorList>
            <person name="Sullivan M.B."/>
            <person name="Coleman M.L."/>
            <person name="Weigele P."/>
            <person name="Rohwer F."/>
            <person name="Chisholm S.W."/>
        </authorList>
    </citation>
    <scope>NUCLEOTIDE SEQUENCE</scope>
</reference>
<evidence type="ECO:0000313" key="3">
    <source>
        <dbReference type="Proteomes" id="UP000000991"/>
    </source>
</evidence>
<keyword evidence="1" id="KW-0255">Endonuclease</keyword>
<evidence type="ECO:0000313" key="1">
    <source>
        <dbReference type="EMBL" id="AAX44702.1"/>
    </source>
</evidence>
<dbReference type="EMBL" id="GU071092">
    <property type="protein sequence ID" value="ACY76201.1"/>
    <property type="molecule type" value="Genomic_DNA"/>
</dbReference>
<dbReference type="EMBL" id="AY939844">
    <property type="protein sequence ID" value="AAX44702.1"/>
    <property type="molecule type" value="Genomic_DNA"/>
</dbReference>